<dbReference type="EMBL" id="BSDZ01000008">
    <property type="protein sequence ID" value="GLI60888.1"/>
    <property type="molecule type" value="Genomic_DNA"/>
</dbReference>
<organism evidence="1 2">
    <name type="scientific">Volvox africanus</name>
    <dbReference type="NCBI Taxonomy" id="51714"/>
    <lineage>
        <taxon>Eukaryota</taxon>
        <taxon>Viridiplantae</taxon>
        <taxon>Chlorophyta</taxon>
        <taxon>core chlorophytes</taxon>
        <taxon>Chlorophyceae</taxon>
        <taxon>CS clade</taxon>
        <taxon>Chlamydomonadales</taxon>
        <taxon>Volvocaceae</taxon>
        <taxon>Volvox</taxon>
    </lineage>
</organism>
<sequence>QSFPRTANGLERAPRAVFLVRQLQYVRQFPREVISVRRKDMGVHSRELRASFHVKSCAGPAGYVPHPDLPSIDLAIGSLLVGKTPIKNARFSRKQISWTQQSPQKFTSGLLFLEHGPRGAELHGRIYQGATAKDAVAHDVVGTLVKPAEYSLMLTRSEFDVGVDPE</sequence>
<protein>
    <submittedName>
        <fullName evidence="1">Uncharacterized protein</fullName>
    </submittedName>
</protein>
<name>A0ABQ5RTG3_9CHLO</name>
<gene>
    <name evidence="1" type="ORF">VaNZ11_003110</name>
</gene>
<reference evidence="1 2" key="1">
    <citation type="journal article" date="2023" name="IScience">
        <title>Expanded male sex-determining region conserved during the evolution of homothallism in the green alga Volvox.</title>
        <authorList>
            <person name="Yamamoto K."/>
            <person name="Matsuzaki R."/>
            <person name="Mahakham W."/>
            <person name="Heman W."/>
            <person name="Sekimoto H."/>
            <person name="Kawachi M."/>
            <person name="Minakuchi Y."/>
            <person name="Toyoda A."/>
            <person name="Nozaki H."/>
        </authorList>
    </citation>
    <scope>NUCLEOTIDE SEQUENCE [LARGE SCALE GENOMIC DNA]</scope>
    <source>
        <strain evidence="1 2">NIES-4468</strain>
    </source>
</reference>
<proteinExistence type="predicted"/>
<feature type="non-terminal residue" evidence="1">
    <location>
        <position position="166"/>
    </location>
</feature>
<comment type="caution">
    <text evidence="1">The sequence shown here is derived from an EMBL/GenBank/DDBJ whole genome shotgun (WGS) entry which is preliminary data.</text>
</comment>
<evidence type="ECO:0000313" key="1">
    <source>
        <dbReference type="EMBL" id="GLI60888.1"/>
    </source>
</evidence>
<feature type="non-terminal residue" evidence="1">
    <location>
        <position position="1"/>
    </location>
</feature>
<accession>A0ABQ5RTG3</accession>
<evidence type="ECO:0000313" key="2">
    <source>
        <dbReference type="Proteomes" id="UP001165090"/>
    </source>
</evidence>
<dbReference type="Proteomes" id="UP001165090">
    <property type="component" value="Unassembled WGS sequence"/>
</dbReference>
<keyword evidence="2" id="KW-1185">Reference proteome</keyword>